<reference evidence="2 3" key="1">
    <citation type="submission" date="2019-08" db="EMBL/GenBank/DDBJ databases">
        <title>Draft genome of C. urealyticum strain VH4248.</title>
        <authorList>
            <person name="Navas J."/>
        </authorList>
    </citation>
    <scope>NUCLEOTIDE SEQUENCE [LARGE SCALE GENOMIC DNA]</scope>
    <source>
        <strain evidence="2 3">VH4248</strain>
    </source>
</reference>
<evidence type="ECO:0000313" key="2">
    <source>
        <dbReference type="EMBL" id="TYR19633.1"/>
    </source>
</evidence>
<comment type="caution">
    <text evidence="2">The sequence shown here is derived from an EMBL/GenBank/DDBJ whole genome shotgun (WGS) entry which is preliminary data.</text>
</comment>
<dbReference type="Proteomes" id="UP000324726">
    <property type="component" value="Unassembled WGS sequence"/>
</dbReference>
<feature type="region of interest" description="Disordered" evidence="1">
    <location>
        <begin position="49"/>
        <end position="73"/>
    </location>
</feature>
<organism evidence="2 3">
    <name type="scientific">Corynebacterium urealyticum</name>
    <dbReference type="NCBI Taxonomy" id="43771"/>
    <lineage>
        <taxon>Bacteria</taxon>
        <taxon>Bacillati</taxon>
        <taxon>Actinomycetota</taxon>
        <taxon>Actinomycetes</taxon>
        <taxon>Mycobacteriales</taxon>
        <taxon>Corynebacteriaceae</taxon>
        <taxon>Corynebacterium</taxon>
    </lineage>
</organism>
<dbReference type="AlphaFoldDB" id="A0A5D4FUD8"/>
<feature type="region of interest" description="Disordered" evidence="1">
    <location>
        <begin position="1"/>
        <end position="20"/>
    </location>
</feature>
<gene>
    <name evidence="2" type="ORF">FYJ87_01045</name>
</gene>
<dbReference type="EMBL" id="VSZI01000001">
    <property type="protein sequence ID" value="TYR19633.1"/>
    <property type="molecule type" value="Genomic_DNA"/>
</dbReference>
<sequence length="133" mass="15023">MLSILPRQPGAPLARPQRPTGTCLQPRLEFLGMAGLFEKLSTGLSNIVGKQPKEQKEPPLRVGGVGEETTYEAAERTQLPLNSWMTRMMAQELPIMDSVSRQRVRDILRDYDGPEITSIEELPEEIRTIMDLY</sequence>
<name>A0A5D4FUD8_9CORY</name>
<proteinExistence type="predicted"/>
<evidence type="ECO:0000313" key="3">
    <source>
        <dbReference type="Proteomes" id="UP000324726"/>
    </source>
</evidence>
<evidence type="ECO:0000256" key="1">
    <source>
        <dbReference type="SAM" id="MobiDB-lite"/>
    </source>
</evidence>
<protein>
    <submittedName>
        <fullName evidence="2">Uncharacterized protein</fullName>
    </submittedName>
</protein>
<accession>A0A5D4FUD8</accession>